<dbReference type="InterPro" id="IPR008991">
    <property type="entry name" value="Translation_prot_SH3-like_sf"/>
</dbReference>
<proteinExistence type="inferred from homology"/>
<dbReference type="NCBIfam" id="TIGR01024">
    <property type="entry name" value="rplS_bact"/>
    <property type="match status" value="1"/>
</dbReference>
<evidence type="ECO:0000256" key="2">
    <source>
        <dbReference type="ARBA" id="ARBA00022980"/>
    </source>
</evidence>
<evidence type="ECO:0000256" key="1">
    <source>
        <dbReference type="ARBA" id="ARBA00005781"/>
    </source>
</evidence>
<dbReference type="PANTHER" id="PTHR15680:SF9">
    <property type="entry name" value="LARGE RIBOSOMAL SUBUNIT PROTEIN BL19M"/>
    <property type="match status" value="1"/>
</dbReference>
<evidence type="ECO:0000256" key="5">
    <source>
        <dbReference type="HAMAP-Rule" id="MF_00402"/>
    </source>
</evidence>
<comment type="similarity">
    <text evidence="1 5 6">Belongs to the bacterial ribosomal protein bL19 family.</text>
</comment>
<dbReference type="GO" id="GO:0003735">
    <property type="term" value="F:structural constituent of ribosome"/>
    <property type="evidence" value="ECO:0007669"/>
    <property type="project" value="InterPro"/>
</dbReference>
<evidence type="ECO:0000256" key="4">
    <source>
        <dbReference type="ARBA" id="ARBA00035171"/>
    </source>
</evidence>
<dbReference type="FunFam" id="2.30.30.790:FF:000001">
    <property type="entry name" value="50S ribosomal protein L19"/>
    <property type="match status" value="1"/>
</dbReference>
<dbReference type="GO" id="GO:0006412">
    <property type="term" value="P:translation"/>
    <property type="evidence" value="ECO:0007669"/>
    <property type="project" value="UniProtKB-UniRule"/>
</dbReference>
<dbReference type="RefSeq" id="WP_158345008.1">
    <property type="nucleotide sequence ID" value="NZ_AP019379.1"/>
</dbReference>
<comment type="function">
    <text evidence="5 6">This protein is located at the 30S-50S ribosomal subunit interface and may play a role in the structure and function of the aminoacyl-tRNA binding site.</text>
</comment>
<dbReference type="Gene3D" id="2.30.30.790">
    <property type="match status" value="1"/>
</dbReference>
<dbReference type="Proteomes" id="UP000317544">
    <property type="component" value="Chromosome"/>
</dbReference>
<dbReference type="AlphaFoldDB" id="A0A455TAH3"/>
<dbReference type="InterPro" id="IPR038657">
    <property type="entry name" value="Ribosomal_bL19_sf"/>
</dbReference>
<accession>A0A455TAH3</accession>
<evidence type="ECO:0000313" key="7">
    <source>
        <dbReference type="EMBL" id="BBI01315.1"/>
    </source>
</evidence>
<evidence type="ECO:0000256" key="3">
    <source>
        <dbReference type="ARBA" id="ARBA00023274"/>
    </source>
</evidence>
<evidence type="ECO:0000256" key="6">
    <source>
        <dbReference type="RuleBase" id="RU000559"/>
    </source>
</evidence>
<gene>
    <name evidence="5 7" type="primary">rplS</name>
    <name evidence="7" type="ORF">BUCNMO_311</name>
</gene>
<dbReference type="EMBL" id="AP019379">
    <property type="protein sequence ID" value="BBI01315.1"/>
    <property type="molecule type" value="Genomic_DNA"/>
</dbReference>
<dbReference type="PIRSF" id="PIRSF002191">
    <property type="entry name" value="Ribosomal_L19"/>
    <property type="match status" value="1"/>
</dbReference>
<dbReference type="PRINTS" id="PR00061">
    <property type="entry name" value="RIBOSOMALL19"/>
</dbReference>
<reference evidence="7 8" key="1">
    <citation type="journal article" date="2019" name="Proc. Natl. Acad. Sci. U.S.A.">
        <title>Exaggeration and cooption of innate immunity for social defense.</title>
        <authorList>
            <person name="Kutsukake M."/>
            <person name="Moriyama M."/>
            <person name="Shigenobu S."/>
            <person name="Meng X.-Y."/>
            <person name="Nikoh N."/>
            <person name="Noda C."/>
            <person name="Kobayashi S."/>
            <person name="Fukatsu T."/>
        </authorList>
    </citation>
    <scope>NUCLEOTIDE SEQUENCE [LARGE SCALE GENOMIC DNA]</scope>
    <source>
        <strain evidence="7 8">Nmo</strain>
    </source>
</reference>
<keyword evidence="8" id="KW-1185">Reference proteome</keyword>
<dbReference type="SUPFAM" id="SSF50104">
    <property type="entry name" value="Translation proteins SH3-like domain"/>
    <property type="match status" value="1"/>
</dbReference>
<organism evidence="7 8">
    <name type="scientific">Buchnera aphidicola</name>
    <name type="common">Nipponaphis monzeni</name>
    <dbReference type="NCBI Taxonomy" id="2495405"/>
    <lineage>
        <taxon>Bacteria</taxon>
        <taxon>Pseudomonadati</taxon>
        <taxon>Pseudomonadota</taxon>
        <taxon>Gammaproteobacteria</taxon>
        <taxon>Enterobacterales</taxon>
        <taxon>Erwiniaceae</taxon>
        <taxon>Buchnera</taxon>
    </lineage>
</organism>
<name>A0A455TAH3_9GAMM</name>
<protein>
    <recommendedName>
        <fullName evidence="4 5">Large ribosomal subunit protein bL19</fullName>
    </recommendedName>
</protein>
<keyword evidence="3 5" id="KW-0687">Ribonucleoprotein</keyword>
<keyword evidence="2 5" id="KW-0689">Ribosomal protein</keyword>
<dbReference type="OrthoDB" id="9803541at2"/>
<evidence type="ECO:0000313" key="8">
    <source>
        <dbReference type="Proteomes" id="UP000317544"/>
    </source>
</evidence>
<dbReference type="InterPro" id="IPR001857">
    <property type="entry name" value="Ribosomal_bL19"/>
</dbReference>
<dbReference type="HAMAP" id="MF_00402">
    <property type="entry name" value="Ribosomal_bL19"/>
    <property type="match status" value="1"/>
</dbReference>
<dbReference type="GO" id="GO:0022625">
    <property type="term" value="C:cytosolic large ribosomal subunit"/>
    <property type="evidence" value="ECO:0007669"/>
    <property type="project" value="TreeGrafter"/>
</dbReference>
<dbReference type="Pfam" id="PF01245">
    <property type="entry name" value="Ribosomal_L19"/>
    <property type="match status" value="1"/>
</dbReference>
<sequence>MKNIINTFEKKQIKLKLPKFKSGDTIEVKVWIIEGSKKRIQSFEGIVIAIKNKGLRSSFVVRRISNHEGIERVFQTHSPIIENILIKRHGNVRKSKLYYLRSLTGKSARIKERVCHLK</sequence>
<dbReference type="PANTHER" id="PTHR15680">
    <property type="entry name" value="RIBOSOMAL PROTEIN L19"/>
    <property type="match status" value="1"/>
</dbReference>